<dbReference type="RefSeq" id="WP_344363892.1">
    <property type="nucleotide sequence ID" value="NZ_BAAASR010000024.1"/>
</dbReference>
<keyword evidence="5 6" id="KW-0046">Antibiotic resistance</keyword>
<dbReference type="PRINTS" id="PR00118">
    <property type="entry name" value="BLACTAMASEA"/>
</dbReference>
<dbReference type="EC" id="3.5.2.6" evidence="2 6"/>
<evidence type="ECO:0000256" key="6">
    <source>
        <dbReference type="RuleBase" id="RU361140"/>
    </source>
</evidence>
<dbReference type="InterPro" id="IPR023650">
    <property type="entry name" value="Beta-lactam_class-A_AS"/>
</dbReference>
<evidence type="ECO:0000313" key="10">
    <source>
        <dbReference type="Proteomes" id="UP001499942"/>
    </source>
</evidence>
<dbReference type="NCBIfam" id="NF033103">
    <property type="entry name" value="bla_class_A"/>
    <property type="match status" value="1"/>
</dbReference>
<comment type="catalytic activity">
    <reaction evidence="6">
        <text>a beta-lactam + H2O = a substituted beta-amino acid</text>
        <dbReference type="Rhea" id="RHEA:20401"/>
        <dbReference type="ChEBI" id="CHEBI:15377"/>
        <dbReference type="ChEBI" id="CHEBI:35627"/>
        <dbReference type="ChEBI" id="CHEBI:140347"/>
        <dbReference type="EC" id="3.5.2.6"/>
    </reaction>
</comment>
<feature type="domain" description="Beta-lactamase class A catalytic" evidence="8">
    <location>
        <begin position="81"/>
        <end position="297"/>
    </location>
</feature>
<dbReference type="PANTHER" id="PTHR35333:SF3">
    <property type="entry name" value="BETA-LACTAMASE-TYPE TRANSPEPTIDASE FOLD CONTAINING PROTEIN"/>
    <property type="match status" value="1"/>
</dbReference>
<evidence type="ECO:0000256" key="5">
    <source>
        <dbReference type="ARBA" id="ARBA00023251"/>
    </source>
</evidence>
<reference evidence="10" key="1">
    <citation type="journal article" date="2019" name="Int. J. Syst. Evol. Microbiol.">
        <title>The Global Catalogue of Microorganisms (GCM) 10K type strain sequencing project: providing services to taxonomists for standard genome sequencing and annotation.</title>
        <authorList>
            <consortium name="The Broad Institute Genomics Platform"/>
            <consortium name="The Broad Institute Genome Sequencing Center for Infectious Disease"/>
            <person name="Wu L."/>
            <person name="Ma J."/>
        </authorList>
    </citation>
    <scope>NUCLEOTIDE SEQUENCE [LARGE SCALE GENOMIC DNA]</scope>
    <source>
        <strain evidence="10">JCM 5062</strain>
    </source>
</reference>
<dbReference type="SUPFAM" id="SSF56601">
    <property type="entry name" value="beta-lactamase/transpeptidase-like"/>
    <property type="match status" value="1"/>
</dbReference>
<accession>A0ABP5ZZ56</accession>
<evidence type="ECO:0000256" key="2">
    <source>
        <dbReference type="ARBA" id="ARBA00012865"/>
    </source>
</evidence>
<proteinExistence type="inferred from homology"/>
<evidence type="ECO:0000256" key="3">
    <source>
        <dbReference type="ARBA" id="ARBA00018879"/>
    </source>
</evidence>
<evidence type="ECO:0000313" key="9">
    <source>
        <dbReference type="EMBL" id="GAA2506460.1"/>
    </source>
</evidence>
<gene>
    <name evidence="9" type="ORF">GCM10010393_44110</name>
</gene>
<feature type="region of interest" description="Disordered" evidence="7">
    <location>
        <begin position="35"/>
        <end position="59"/>
    </location>
</feature>
<dbReference type="Proteomes" id="UP001499942">
    <property type="component" value="Unassembled WGS sequence"/>
</dbReference>
<dbReference type="EMBL" id="BAAASR010000024">
    <property type="protein sequence ID" value="GAA2506460.1"/>
    <property type="molecule type" value="Genomic_DNA"/>
</dbReference>
<dbReference type="InterPro" id="IPR006311">
    <property type="entry name" value="TAT_signal"/>
</dbReference>
<comment type="similarity">
    <text evidence="1 6">Belongs to the class-A beta-lactamase family.</text>
</comment>
<dbReference type="InterPro" id="IPR000871">
    <property type="entry name" value="Beta-lactam_class-A"/>
</dbReference>
<dbReference type="InterPro" id="IPR012338">
    <property type="entry name" value="Beta-lactam/transpept-like"/>
</dbReference>
<dbReference type="Gene3D" id="3.40.710.10">
    <property type="entry name" value="DD-peptidase/beta-lactamase superfamily"/>
    <property type="match status" value="1"/>
</dbReference>
<evidence type="ECO:0000256" key="7">
    <source>
        <dbReference type="SAM" id="MobiDB-lite"/>
    </source>
</evidence>
<dbReference type="PROSITE" id="PS51318">
    <property type="entry name" value="TAT"/>
    <property type="match status" value="1"/>
</dbReference>
<organism evidence="9 10">
    <name type="scientific">Streptomyces gobitricini</name>
    <dbReference type="NCBI Taxonomy" id="68211"/>
    <lineage>
        <taxon>Bacteria</taxon>
        <taxon>Bacillati</taxon>
        <taxon>Actinomycetota</taxon>
        <taxon>Actinomycetes</taxon>
        <taxon>Kitasatosporales</taxon>
        <taxon>Streptomycetaceae</taxon>
        <taxon>Streptomyces</taxon>
    </lineage>
</organism>
<protein>
    <recommendedName>
        <fullName evidence="3 6">Beta-lactamase</fullName>
        <ecNumber evidence="2 6">3.5.2.6</ecNumber>
    </recommendedName>
</protein>
<dbReference type="InterPro" id="IPR045155">
    <property type="entry name" value="Beta-lactam_cat"/>
</dbReference>
<name>A0ABP5ZZ56_9ACTN</name>
<dbReference type="PROSITE" id="PS00146">
    <property type="entry name" value="BETA_LACTAMASE_A"/>
    <property type="match status" value="1"/>
</dbReference>
<keyword evidence="10" id="KW-1185">Reference proteome</keyword>
<evidence type="ECO:0000256" key="1">
    <source>
        <dbReference type="ARBA" id="ARBA00009009"/>
    </source>
</evidence>
<evidence type="ECO:0000256" key="4">
    <source>
        <dbReference type="ARBA" id="ARBA00022801"/>
    </source>
</evidence>
<dbReference type="Pfam" id="PF13354">
    <property type="entry name" value="Beta-lactamase2"/>
    <property type="match status" value="1"/>
</dbReference>
<keyword evidence="4 6" id="KW-0378">Hydrolase</keyword>
<comment type="caution">
    <text evidence="9">The sequence shown here is derived from an EMBL/GenBank/DDBJ whole genome shotgun (WGS) entry which is preliminary data.</text>
</comment>
<sequence>MTENETVPTLRGGATRRALLTAAAGAAALLTTGAAGPAPAPAPAPAHSGPRDGAARQGAARVAAVRRLRALERRHGARLGAVARNTVTGATVLYRAGERFPMCSTFKTLAAAAVLRDLDRHGEVLARRVRYTEADLVPHSRKCEENLATGMTVAELCDAAIRYSDNTAANLLLRELGGPGAVTRFCRSLGDRTTRLDRWEPELNSCEPWRVEDTTTPAALSGTYERLVLGTALNRADRERLTGWLLGNTTSTHRFRAGLPEDWRLADKTGGGSYGTNNDAGIAWTPGGTPVVLAVLTTKPEREAAADDLLVARAASVLASAVT</sequence>
<dbReference type="PANTHER" id="PTHR35333">
    <property type="entry name" value="BETA-LACTAMASE"/>
    <property type="match status" value="1"/>
</dbReference>
<evidence type="ECO:0000259" key="8">
    <source>
        <dbReference type="Pfam" id="PF13354"/>
    </source>
</evidence>